<dbReference type="EMBL" id="JBEPML010000003">
    <property type="protein sequence ID" value="MET3791058.1"/>
    <property type="molecule type" value="Genomic_DNA"/>
</dbReference>
<proteinExistence type="predicted"/>
<protein>
    <submittedName>
        <fullName evidence="1">Uncharacterized protein</fullName>
    </submittedName>
</protein>
<name>A0ABV2MW79_9HYPH</name>
<sequence length="60" mass="6409">MNFVASPSPGDRIAVKHDSKIHYLTVLSVHHKPVSVHDISGSEASDTPEADVVAIWTGSD</sequence>
<dbReference type="RefSeq" id="WP_354193319.1">
    <property type="nucleotide sequence ID" value="NZ_JBEPML010000003.1"/>
</dbReference>
<keyword evidence="2" id="KW-1185">Reference proteome</keyword>
<evidence type="ECO:0000313" key="1">
    <source>
        <dbReference type="EMBL" id="MET3791058.1"/>
    </source>
</evidence>
<evidence type="ECO:0000313" key="2">
    <source>
        <dbReference type="Proteomes" id="UP001549076"/>
    </source>
</evidence>
<accession>A0ABV2MW79</accession>
<dbReference type="Proteomes" id="UP001549076">
    <property type="component" value="Unassembled WGS sequence"/>
</dbReference>
<comment type="caution">
    <text evidence="1">The sequence shown here is derived from an EMBL/GenBank/DDBJ whole genome shotgun (WGS) entry which is preliminary data.</text>
</comment>
<organism evidence="1 2">
    <name type="scientific">Aquamicrobium terrae</name>
    <dbReference type="NCBI Taxonomy" id="1324945"/>
    <lineage>
        <taxon>Bacteria</taxon>
        <taxon>Pseudomonadati</taxon>
        <taxon>Pseudomonadota</taxon>
        <taxon>Alphaproteobacteria</taxon>
        <taxon>Hyphomicrobiales</taxon>
        <taxon>Phyllobacteriaceae</taxon>
        <taxon>Aquamicrobium</taxon>
    </lineage>
</organism>
<reference evidence="1 2" key="1">
    <citation type="submission" date="2024-06" db="EMBL/GenBank/DDBJ databases">
        <title>Genomic Encyclopedia of Type Strains, Phase IV (KMG-IV): sequencing the most valuable type-strain genomes for metagenomic binning, comparative biology and taxonomic classification.</title>
        <authorList>
            <person name="Goeker M."/>
        </authorList>
    </citation>
    <scope>NUCLEOTIDE SEQUENCE [LARGE SCALE GENOMIC DNA]</scope>
    <source>
        <strain evidence="1 2">DSM 27865</strain>
    </source>
</reference>
<gene>
    <name evidence="1" type="ORF">ABID37_001261</name>
</gene>